<gene>
    <name evidence="2" type="ORF">A3J54_00250</name>
</gene>
<keyword evidence="1" id="KW-0812">Transmembrane</keyword>
<dbReference type="EMBL" id="MHNN01000005">
    <property type="protein sequence ID" value="OGZ46876.1"/>
    <property type="molecule type" value="Genomic_DNA"/>
</dbReference>
<proteinExistence type="predicted"/>
<keyword evidence="1" id="KW-1133">Transmembrane helix</keyword>
<dbReference type="Proteomes" id="UP000176576">
    <property type="component" value="Unassembled WGS sequence"/>
</dbReference>
<dbReference type="Gene3D" id="3.40.10.10">
    <property type="entry name" value="DNA Methylphosphotriester Repair Domain"/>
    <property type="match status" value="1"/>
</dbReference>
<keyword evidence="1" id="KW-0472">Membrane</keyword>
<accession>A0A1G2G9K6</accession>
<protein>
    <recommendedName>
        <fullName evidence="4">Ada DNA repair metal-binding domain-containing protein</fullName>
    </recommendedName>
</protein>
<dbReference type="InterPro" id="IPR035451">
    <property type="entry name" value="Ada-like_dom_sf"/>
</dbReference>
<evidence type="ECO:0000256" key="1">
    <source>
        <dbReference type="SAM" id="Phobius"/>
    </source>
</evidence>
<comment type="caution">
    <text evidence="2">The sequence shown here is derived from an EMBL/GenBank/DDBJ whole genome shotgun (WGS) entry which is preliminary data.</text>
</comment>
<reference evidence="2 3" key="1">
    <citation type="journal article" date="2016" name="Nat. Commun.">
        <title>Thousands of microbial genomes shed light on interconnected biogeochemical processes in an aquifer system.</title>
        <authorList>
            <person name="Anantharaman K."/>
            <person name="Brown C.T."/>
            <person name="Hug L.A."/>
            <person name="Sharon I."/>
            <person name="Castelle C.J."/>
            <person name="Probst A.J."/>
            <person name="Thomas B.C."/>
            <person name="Singh A."/>
            <person name="Wilkins M.J."/>
            <person name="Karaoz U."/>
            <person name="Brodie E.L."/>
            <person name="Williams K.H."/>
            <person name="Hubbard S.S."/>
            <person name="Banfield J.F."/>
        </authorList>
    </citation>
    <scope>NUCLEOTIDE SEQUENCE [LARGE SCALE GENOMIC DNA]</scope>
</reference>
<dbReference type="AlphaFoldDB" id="A0A1G2G9K6"/>
<name>A0A1G2G9K6_9BACT</name>
<dbReference type="STRING" id="1802117.A3J54_00250"/>
<feature type="transmembrane region" description="Helical" evidence="1">
    <location>
        <begin position="23"/>
        <end position="44"/>
    </location>
</feature>
<evidence type="ECO:0008006" key="4">
    <source>
        <dbReference type="Google" id="ProtNLM"/>
    </source>
</evidence>
<sequence length="131" mass="14739">MLQRIAKLIENSKEWWKGDKEGFFWTGGVFLVILLAGGIFRLLVLWQDWSPIALTHEGEQTGFVSKEKLIQEYMTASGLPGLVAASRNGKRYYYQWCAGLNRIKEANKIWFDSIKSAEAAGYTIASGCEGL</sequence>
<organism evidence="2 3">
    <name type="scientific">Candidatus Ryanbacteria bacterium RIFCSPHIGHO2_02_FULL_45_13b</name>
    <dbReference type="NCBI Taxonomy" id="1802117"/>
    <lineage>
        <taxon>Bacteria</taxon>
        <taxon>Candidatus Ryaniibacteriota</taxon>
    </lineage>
</organism>
<evidence type="ECO:0000313" key="2">
    <source>
        <dbReference type="EMBL" id="OGZ46876.1"/>
    </source>
</evidence>
<evidence type="ECO:0000313" key="3">
    <source>
        <dbReference type="Proteomes" id="UP000176576"/>
    </source>
</evidence>